<gene>
    <name evidence="12" type="primary">ggt</name>
    <name evidence="12" type="ORF">Q9K01_00490</name>
</gene>
<dbReference type="InterPro" id="IPR051792">
    <property type="entry name" value="GGT_bact"/>
</dbReference>
<evidence type="ECO:0000256" key="4">
    <source>
        <dbReference type="ARBA" id="ARBA00022679"/>
    </source>
</evidence>
<evidence type="ECO:0000256" key="6">
    <source>
        <dbReference type="ARBA" id="ARBA00023145"/>
    </source>
</evidence>
<organism evidence="12 13">
    <name type="scientific">Qipengyuania benthica</name>
    <dbReference type="NCBI Taxonomy" id="3067651"/>
    <lineage>
        <taxon>Bacteria</taxon>
        <taxon>Pseudomonadati</taxon>
        <taxon>Pseudomonadota</taxon>
        <taxon>Alphaproteobacteria</taxon>
        <taxon>Sphingomonadales</taxon>
        <taxon>Erythrobacteraceae</taxon>
        <taxon>Qipengyuania</taxon>
    </lineage>
</organism>
<keyword evidence="9" id="KW-0317">Glutathione biosynthesis</keyword>
<comment type="caution">
    <text evidence="12">The sequence shown here is derived from an EMBL/GenBank/DDBJ whole genome shotgun (WGS) entry which is preliminary data.</text>
</comment>
<proteinExistence type="inferred from homology"/>
<feature type="signal peptide" evidence="11">
    <location>
        <begin position="1"/>
        <end position="21"/>
    </location>
</feature>
<dbReference type="SUPFAM" id="SSF56235">
    <property type="entry name" value="N-terminal nucleophile aminohydrolases (Ntn hydrolases)"/>
    <property type="match status" value="1"/>
</dbReference>
<accession>A0ABT9H4X4</accession>
<dbReference type="GO" id="GO:0103068">
    <property type="term" value="F:leukotriene C4 gamma-glutamyl transferase activity"/>
    <property type="evidence" value="ECO:0007669"/>
    <property type="project" value="UniProtKB-EC"/>
</dbReference>
<dbReference type="RefSeq" id="WP_305928256.1">
    <property type="nucleotide sequence ID" value="NZ_JAVAIL010000001.1"/>
</dbReference>
<dbReference type="InterPro" id="IPR043138">
    <property type="entry name" value="GGT_lsub"/>
</dbReference>
<evidence type="ECO:0000256" key="8">
    <source>
        <dbReference type="ARBA" id="ARBA00047417"/>
    </source>
</evidence>
<evidence type="ECO:0000256" key="10">
    <source>
        <dbReference type="SAM" id="MobiDB-lite"/>
    </source>
</evidence>
<keyword evidence="7 9" id="KW-0012">Acyltransferase</keyword>
<evidence type="ECO:0000256" key="7">
    <source>
        <dbReference type="ARBA" id="ARBA00023315"/>
    </source>
</evidence>
<dbReference type="PANTHER" id="PTHR43199:SF1">
    <property type="entry name" value="GLUTATHIONE HYDROLASE PROENZYME"/>
    <property type="match status" value="1"/>
</dbReference>
<evidence type="ECO:0000313" key="13">
    <source>
        <dbReference type="Proteomes" id="UP001235664"/>
    </source>
</evidence>
<dbReference type="PRINTS" id="PR01210">
    <property type="entry name" value="GGTRANSPTASE"/>
</dbReference>
<feature type="chain" id="PRO_5047296476" description="Glutathione hydrolase proenzyme" evidence="11">
    <location>
        <begin position="22"/>
        <end position="583"/>
    </location>
</feature>
<evidence type="ECO:0000256" key="5">
    <source>
        <dbReference type="ARBA" id="ARBA00022801"/>
    </source>
</evidence>
<dbReference type="InterPro" id="IPR000101">
    <property type="entry name" value="GGT_peptidase"/>
</dbReference>
<comment type="catalytic activity">
    <reaction evidence="2 9">
        <text>glutathione + H2O = L-cysteinylglycine + L-glutamate</text>
        <dbReference type="Rhea" id="RHEA:28807"/>
        <dbReference type="ChEBI" id="CHEBI:15377"/>
        <dbReference type="ChEBI" id="CHEBI:29985"/>
        <dbReference type="ChEBI" id="CHEBI:57925"/>
        <dbReference type="ChEBI" id="CHEBI:61694"/>
        <dbReference type="EC" id="3.4.19.13"/>
    </reaction>
</comment>
<dbReference type="Gene3D" id="1.10.246.130">
    <property type="match status" value="1"/>
</dbReference>
<dbReference type="PANTHER" id="PTHR43199">
    <property type="entry name" value="GLUTATHIONE HYDROLASE"/>
    <property type="match status" value="1"/>
</dbReference>
<comment type="PTM">
    <text evidence="9">Cleaved by autocatalysis into a large and a small subunit.</text>
</comment>
<keyword evidence="5 9" id="KW-0378">Hydrolase</keyword>
<protein>
    <recommendedName>
        <fullName evidence="9">Glutathione hydrolase proenzyme</fullName>
        <ecNumber evidence="9">2.3.2.2</ecNumber>
        <ecNumber evidence="9">3.4.19.13</ecNumber>
    </recommendedName>
    <component>
        <recommendedName>
            <fullName evidence="9">Glutathione hydrolase large chain</fullName>
        </recommendedName>
    </component>
    <component>
        <recommendedName>
            <fullName evidence="9">Glutathione hydrolase small chain</fullName>
        </recommendedName>
    </component>
</protein>
<dbReference type="EMBL" id="JAVAIL010000001">
    <property type="protein sequence ID" value="MDP4538104.1"/>
    <property type="molecule type" value="Genomic_DNA"/>
</dbReference>
<dbReference type="NCBIfam" id="TIGR00066">
    <property type="entry name" value="g_glut_trans"/>
    <property type="match status" value="1"/>
</dbReference>
<dbReference type="Gene3D" id="3.60.20.40">
    <property type="match status" value="1"/>
</dbReference>
<keyword evidence="13" id="KW-1185">Reference proteome</keyword>
<dbReference type="InterPro" id="IPR043137">
    <property type="entry name" value="GGT_ssub_C"/>
</dbReference>
<evidence type="ECO:0000256" key="9">
    <source>
        <dbReference type="RuleBase" id="RU368036"/>
    </source>
</evidence>
<reference evidence="12 13" key="1">
    <citation type="submission" date="2023-08" db="EMBL/GenBank/DDBJ databases">
        <title>genomic of DY56.</title>
        <authorList>
            <person name="Wang Y."/>
        </authorList>
    </citation>
    <scope>NUCLEOTIDE SEQUENCE [LARGE SCALE GENOMIC DNA]</scope>
    <source>
        <strain evidence="12 13">DY56-A-20</strain>
    </source>
</reference>
<comment type="catalytic activity">
    <reaction evidence="8 9">
        <text>an N-terminal (5-L-glutamyl)-[peptide] + an alpha-amino acid = 5-L-glutamyl amino acid + an N-terminal L-alpha-aminoacyl-[peptide]</text>
        <dbReference type="Rhea" id="RHEA:23904"/>
        <dbReference type="Rhea" id="RHEA-COMP:9780"/>
        <dbReference type="Rhea" id="RHEA-COMP:9795"/>
        <dbReference type="ChEBI" id="CHEBI:77644"/>
        <dbReference type="ChEBI" id="CHEBI:78597"/>
        <dbReference type="ChEBI" id="CHEBI:78599"/>
        <dbReference type="ChEBI" id="CHEBI:78608"/>
        <dbReference type="EC" id="2.3.2.2"/>
    </reaction>
</comment>
<dbReference type="Proteomes" id="UP001235664">
    <property type="component" value="Unassembled WGS sequence"/>
</dbReference>
<keyword evidence="11" id="KW-0732">Signal</keyword>
<dbReference type="Pfam" id="PF01019">
    <property type="entry name" value="G_glu_transpept"/>
    <property type="match status" value="1"/>
</dbReference>
<keyword evidence="6 9" id="KW-0865">Zymogen</keyword>
<comment type="similarity">
    <text evidence="3 9">Belongs to the gamma-glutamyltransferase family.</text>
</comment>
<comment type="pathway">
    <text evidence="9">Sulfur metabolism; glutathione metabolism.</text>
</comment>
<comment type="catalytic activity">
    <reaction evidence="1 9">
        <text>an S-substituted glutathione + H2O = an S-substituted L-cysteinylglycine + L-glutamate</text>
        <dbReference type="Rhea" id="RHEA:59468"/>
        <dbReference type="ChEBI" id="CHEBI:15377"/>
        <dbReference type="ChEBI" id="CHEBI:29985"/>
        <dbReference type="ChEBI" id="CHEBI:90779"/>
        <dbReference type="ChEBI" id="CHEBI:143103"/>
        <dbReference type="EC" id="3.4.19.13"/>
    </reaction>
</comment>
<dbReference type="InterPro" id="IPR029055">
    <property type="entry name" value="Ntn_hydrolases_N"/>
</dbReference>
<evidence type="ECO:0000256" key="11">
    <source>
        <dbReference type="SAM" id="SignalP"/>
    </source>
</evidence>
<sequence length="583" mass="60639">MITRLLATLALPLSLATGAVAQTSTPAPRPASAPAIQSDAAVALPFIGTVSAADPRAQAAGMAMLRQGGSATDAALATMLALTVVEPQSSGIGGGGFYVRGTAAGEVETIDGRETAPSGATPEWFLAEDGSVPPFMESVLSGLSVGVPGNIALAARAHDRFGKLPWAALFEPAIELAREGFAINLRLAKYLEDLPERAGAVPSARALFYDAAGRPHPAGHIVRNERLAQTFERIAAEGAETFYSGAIAEEIAGTVATRTPHDAAMTLADIATYRAVERDGVCGSYRGYRVCGMGPPSSGGIAVLQILGQLERFDLAALGLYDPLTWHLFVESQRLAYADRELYIADSDFVSVPVAGLIDAGYIARRSDLISLETSMAEAAPGRPAGADTALADGDEPEEHGTSHIAAVDPDGTMISYTSTIEGVFGSSLMAGGFYLNNELTDFSRSPTVEGVPVANRVEPGKRPRSSMAPTVVWDPQGRPVLAIGAAGGPTIPVQTARGIIGVVDFGLSAKEALGLPFIMGFGDTVMVEEGTWLETAISSLQELGHAKVVVREAPLKGGAVKRDGAIWEAARDPRIDRGVTVP</sequence>
<feature type="region of interest" description="Disordered" evidence="10">
    <location>
        <begin position="378"/>
        <end position="404"/>
    </location>
</feature>
<name>A0ABT9H4X4_9SPHN</name>
<comment type="subunit">
    <text evidence="9">This enzyme consists of two polypeptide chains, which are synthesized in precursor form from a single polypeptide.</text>
</comment>
<evidence type="ECO:0000256" key="3">
    <source>
        <dbReference type="ARBA" id="ARBA00009381"/>
    </source>
</evidence>
<evidence type="ECO:0000313" key="12">
    <source>
        <dbReference type="EMBL" id="MDP4538104.1"/>
    </source>
</evidence>
<dbReference type="EC" id="3.4.19.13" evidence="9"/>
<dbReference type="EC" id="2.3.2.2" evidence="9"/>
<evidence type="ECO:0000256" key="2">
    <source>
        <dbReference type="ARBA" id="ARBA00001089"/>
    </source>
</evidence>
<keyword evidence="4 9" id="KW-0808">Transferase</keyword>
<evidence type="ECO:0000256" key="1">
    <source>
        <dbReference type="ARBA" id="ARBA00001049"/>
    </source>
</evidence>